<keyword evidence="3" id="KW-1185">Reference proteome</keyword>
<feature type="compositionally biased region" description="Basic and acidic residues" evidence="1">
    <location>
        <begin position="1"/>
        <end position="10"/>
    </location>
</feature>
<accession>A0A5C6DHP5</accession>
<gene>
    <name evidence="2" type="ORF">Poly41_46270</name>
</gene>
<evidence type="ECO:0000313" key="2">
    <source>
        <dbReference type="EMBL" id="TWU34479.1"/>
    </source>
</evidence>
<evidence type="ECO:0000256" key="1">
    <source>
        <dbReference type="SAM" id="MobiDB-lite"/>
    </source>
</evidence>
<feature type="region of interest" description="Disordered" evidence="1">
    <location>
        <begin position="1"/>
        <end position="44"/>
    </location>
</feature>
<name>A0A5C6DHP5_9BACT</name>
<proteinExistence type="predicted"/>
<dbReference type="EMBL" id="SJPV01000008">
    <property type="protein sequence ID" value="TWU34479.1"/>
    <property type="molecule type" value="Genomic_DNA"/>
</dbReference>
<evidence type="ECO:0000313" key="3">
    <source>
        <dbReference type="Proteomes" id="UP000319143"/>
    </source>
</evidence>
<reference evidence="2 3" key="1">
    <citation type="submission" date="2019-02" db="EMBL/GenBank/DDBJ databases">
        <title>Deep-cultivation of Planctomycetes and their phenomic and genomic characterization uncovers novel biology.</title>
        <authorList>
            <person name="Wiegand S."/>
            <person name="Jogler M."/>
            <person name="Boedeker C."/>
            <person name="Pinto D."/>
            <person name="Vollmers J."/>
            <person name="Rivas-Marin E."/>
            <person name="Kohn T."/>
            <person name="Peeters S.H."/>
            <person name="Heuer A."/>
            <person name="Rast P."/>
            <person name="Oberbeckmann S."/>
            <person name="Bunk B."/>
            <person name="Jeske O."/>
            <person name="Meyerdierks A."/>
            <person name="Storesund J.E."/>
            <person name="Kallscheuer N."/>
            <person name="Luecker S."/>
            <person name="Lage O.M."/>
            <person name="Pohl T."/>
            <person name="Merkel B.J."/>
            <person name="Hornburger P."/>
            <person name="Mueller R.-W."/>
            <person name="Bruemmer F."/>
            <person name="Labrenz M."/>
            <person name="Spormann A.M."/>
            <person name="Op Den Camp H."/>
            <person name="Overmann J."/>
            <person name="Amann R."/>
            <person name="Jetten M.S.M."/>
            <person name="Mascher T."/>
            <person name="Medema M.H."/>
            <person name="Devos D.P."/>
            <person name="Kaster A.-K."/>
            <person name="Ovreas L."/>
            <person name="Rohde M."/>
            <person name="Galperin M.Y."/>
            <person name="Jogler C."/>
        </authorList>
    </citation>
    <scope>NUCLEOTIDE SEQUENCE [LARGE SCALE GENOMIC DNA]</scope>
    <source>
        <strain evidence="2 3">Poly41</strain>
    </source>
</reference>
<sequence>MEKKYKADEKRKRRLERKQNPEASTGLSELENTDADDVNDEVST</sequence>
<feature type="compositionally biased region" description="Acidic residues" evidence="1">
    <location>
        <begin position="31"/>
        <end position="44"/>
    </location>
</feature>
<organism evidence="2 3">
    <name type="scientific">Novipirellula artificiosorum</name>
    <dbReference type="NCBI Taxonomy" id="2528016"/>
    <lineage>
        <taxon>Bacteria</taxon>
        <taxon>Pseudomonadati</taxon>
        <taxon>Planctomycetota</taxon>
        <taxon>Planctomycetia</taxon>
        <taxon>Pirellulales</taxon>
        <taxon>Pirellulaceae</taxon>
        <taxon>Novipirellula</taxon>
    </lineage>
</organism>
<comment type="caution">
    <text evidence="2">The sequence shown here is derived from an EMBL/GenBank/DDBJ whole genome shotgun (WGS) entry which is preliminary data.</text>
</comment>
<protein>
    <submittedName>
        <fullName evidence="2">Uncharacterized protein</fullName>
    </submittedName>
</protein>
<dbReference type="Proteomes" id="UP000319143">
    <property type="component" value="Unassembled WGS sequence"/>
</dbReference>
<dbReference type="RefSeq" id="WP_261344906.1">
    <property type="nucleotide sequence ID" value="NZ_SJPV01000008.1"/>
</dbReference>
<dbReference type="AlphaFoldDB" id="A0A5C6DHP5"/>